<dbReference type="Proteomes" id="UP000076532">
    <property type="component" value="Unassembled WGS sequence"/>
</dbReference>
<proteinExistence type="predicted"/>
<organism evidence="1 2">
    <name type="scientific">Athelia psychrophila</name>
    <dbReference type="NCBI Taxonomy" id="1759441"/>
    <lineage>
        <taxon>Eukaryota</taxon>
        <taxon>Fungi</taxon>
        <taxon>Dikarya</taxon>
        <taxon>Basidiomycota</taxon>
        <taxon>Agaricomycotina</taxon>
        <taxon>Agaricomycetes</taxon>
        <taxon>Agaricomycetidae</taxon>
        <taxon>Atheliales</taxon>
        <taxon>Atheliaceae</taxon>
        <taxon>Athelia</taxon>
    </lineage>
</organism>
<sequence>MREGAAAIEPLDGEDEVLLVGRNALLVLDLRFNVVDGVEDSTSSVAVLSGESLDEDLRTSAEMQDEMEGGVLLDVGQCAQILELLLSKDEMLLVRGILHV</sequence>
<reference evidence="1 2" key="1">
    <citation type="journal article" date="2016" name="Mol. Biol. Evol.">
        <title>Comparative Genomics of Early-Diverging Mushroom-Forming Fungi Provides Insights into the Origins of Lignocellulose Decay Capabilities.</title>
        <authorList>
            <person name="Nagy L.G."/>
            <person name="Riley R."/>
            <person name="Tritt A."/>
            <person name="Adam C."/>
            <person name="Daum C."/>
            <person name="Floudas D."/>
            <person name="Sun H."/>
            <person name="Yadav J.S."/>
            <person name="Pangilinan J."/>
            <person name="Larsson K.H."/>
            <person name="Matsuura K."/>
            <person name="Barry K."/>
            <person name="Labutti K."/>
            <person name="Kuo R."/>
            <person name="Ohm R.A."/>
            <person name="Bhattacharya S.S."/>
            <person name="Shirouzu T."/>
            <person name="Yoshinaga Y."/>
            <person name="Martin F.M."/>
            <person name="Grigoriev I.V."/>
            <person name="Hibbett D.S."/>
        </authorList>
    </citation>
    <scope>NUCLEOTIDE SEQUENCE [LARGE SCALE GENOMIC DNA]</scope>
    <source>
        <strain evidence="1 2">CBS 109695</strain>
    </source>
</reference>
<keyword evidence="2" id="KW-1185">Reference proteome</keyword>
<dbReference type="AlphaFoldDB" id="A0A166HN75"/>
<dbReference type="EMBL" id="KV417567">
    <property type="protein sequence ID" value="KZP19045.1"/>
    <property type="molecule type" value="Genomic_DNA"/>
</dbReference>
<accession>A0A166HN75</accession>
<evidence type="ECO:0000313" key="1">
    <source>
        <dbReference type="EMBL" id="KZP19045.1"/>
    </source>
</evidence>
<gene>
    <name evidence="1" type="ORF">FIBSPDRAFT_1045797</name>
</gene>
<name>A0A166HN75_9AGAM</name>
<protein>
    <submittedName>
        <fullName evidence="1">Uncharacterized protein</fullName>
    </submittedName>
</protein>
<dbReference type="OrthoDB" id="3061717at2759"/>
<evidence type="ECO:0000313" key="2">
    <source>
        <dbReference type="Proteomes" id="UP000076532"/>
    </source>
</evidence>